<evidence type="ECO:0000259" key="1">
    <source>
        <dbReference type="Pfam" id="PF01609"/>
    </source>
</evidence>
<name>A0A0E3PTT6_9EURY</name>
<dbReference type="GO" id="GO:0003677">
    <property type="term" value="F:DNA binding"/>
    <property type="evidence" value="ECO:0007669"/>
    <property type="project" value="InterPro"/>
</dbReference>
<dbReference type="EMBL" id="CP009508">
    <property type="protein sequence ID" value="AKB38729.1"/>
    <property type="molecule type" value="Genomic_DNA"/>
</dbReference>
<organism evidence="2 3">
    <name type="scientific">Methanosarcina siciliae C2J</name>
    <dbReference type="NCBI Taxonomy" id="1434118"/>
    <lineage>
        <taxon>Archaea</taxon>
        <taxon>Methanobacteriati</taxon>
        <taxon>Methanobacteriota</taxon>
        <taxon>Stenosarchaea group</taxon>
        <taxon>Methanomicrobia</taxon>
        <taxon>Methanosarcinales</taxon>
        <taxon>Methanosarcinaceae</taxon>
        <taxon>Methanosarcina</taxon>
    </lineage>
</organism>
<dbReference type="AlphaFoldDB" id="A0A0E3PTT6"/>
<dbReference type="Pfam" id="PF01609">
    <property type="entry name" value="DDE_Tnp_1"/>
    <property type="match status" value="1"/>
</dbReference>
<dbReference type="PANTHER" id="PTHR34614:SF2">
    <property type="entry name" value="TRANSPOSASE IS4-LIKE DOMAIN-CONTAINING PROTEIN"/>
    <property type="match status" value="1"/>
</dbReference>
<evidence type="ECO:0000313" key="3">
    <source>
        <dbReference type="Proteomes" id="UP000033123"/>
    </source>
</evidence>
<protein>
    <submittedName>
        <fullName evidence="2">Mobile element protein</fullName>
    </submittedName>
</protein>
<proteinExistence type="predicted"/>
<dbReference type="PANTHER" id="PTHR34614">
    <property type="match status" value="1"/>
</dbReference>
<reference evidence="2 3" key="1">
    <citation type="submission" date="2014-07" db="EMBL/GenBank/DDBJ databases">
        <title>Methanogenic archaea and the global carbon cycle.</title>
        <authorList>
            <person name="Henriksen J.R."/>
            <person name="Luke J."/>
            <person name="Reinhart S."/>
            <person name="Benedict M.N."/>
            <person name="Youngblut N.D."/>
            <person name="Metcalf M.E."/>
            <person name="Whitaker R.J."/>
            <person name="Metcalf W.W."/>
        </authorList>
    </citation>
    <scope>NUCLEOTIDE SEQUENCE [LARGE SCALE GENOMIC DNA]</scope>
    <source>
        <strain evidence="2 3">C2J</strain>
    </source>
</reference>
<evidence type="ECO:0000313" key="2">
    <source>
        <dbReference type="EMBL" id="AKB38729.1"/>
    </source>
</evidence>
<feature type="domain" description="Transposase IS4-like" evidence="1">
    <location>
        <begin position="19"/>
        <end position="134"/>
    </location>
</feature>
<dbReference type="GO" id="GO:0004803">
    <property type="term" value="F:transposase activity"/>
    <property type="evidence" value="ECO:0007669"/>
    <property type="project" value="InterPro"/>
</dbReference>
<gene>
    <name evidence="2" type="ORF">MSSAC_4139</name>
</gene>
<dbReference type="GO" id="GO:0006313">
    <property type="term" value="P:DNA transposition"/>
    <property type="evidence" value="ECO:0007669"/>
    <property type="project" value="InterPro"/>
</dbReference>
<dbReference type="HOGENOM" id="CLU_106566_0_0_2"/>
<accession>A0A0E3PTT6</accession>
<dbReference type="Proteomes" id="UP000033123">
    <property type="component" value="Chromosome"/>
</dbReference>
<dbReference type="PATRIC" id="fig|1434118.4.peg.5315"/>
<dbReference type="InterPro" id="IPR002559">
    <property type="entry name" value="Transposase_11"/>
</dbReference>
<dbReference type="KEGG" id="msj:MSSAC_4139"/>
<sequence>MFSGLFDSICKRVEEIEIPLKEMTIVFDRGMDSTDNIKQVLDKMHVVGALPSSICKDLYQIPLPDYEEEWENGKKNKVKAHLIKGTWYEKEFLLGMGKTVAFTDKEEFTTKEIVEMYDSRNMIEDDMKWLKDKLLIPIKPVYARKGKDKISCVSLCNGALLYNYLLHLIDDQELTIQMLSSNLEKIRMGLVNNRKGEKSAEFVVEEMNKETAEIFAKLQLGKYIPS</sequence>